<name>A0A8D8BXQ5_CULPI</name>
<dbReference type="AlphaFoldDB" id="A0A8D8BXQ5"/>
<organism evidence="1">
    <name type="scientific">Culex pipiens</name>
    <name type="common">House mosquito</name>
    <dbReference type="NCBI Taxonomy" id="7175"/>
    <lineage>
        <taxon>Eukaryota</taxon>
        <taxon>Metazoa</taxon>
        <taxon>Ecdysozoa</taxon>
        <taxon>Arthropoda</taxon>
        <taxon>Hexapoda</taxon>
        <taxon>Insecta</taxon>
        <taxon>Pterygota</taxon>
        <taxon>Neoptera</taxon>
        <taxon>Endopterygota</taxon>
        <taxon>Diptera</taxon>
        <taxon>Nematocera</taxon>
        <taxon>Culicoidea</taxon>
        <taxon>Culicidae</taxon>
        <taxon>Culicinae</taxon>
        <taxon>Culicini</taxon>
        <taxon>Culex</taxon>
        <taxon>Culex</taxon>
    </lineage>
</organism>
<dbReference type="EMBL" id="HBUE01096844">
    <property type="protein sequence ID" value="CAG6483511.1"/>
    <property type="molecule type" value="Transcribed_RNA"/>
</dbReference>
<sequence length="101" mass="11008">MVPSTALLHKKCFLIDCQATSRTHSPVTNSQIRCLFTANLSSCACASACLDCFQLLIGCQATARIPVKQTQAEFARLSYIRRDGSNYCITDSSSTDTLLPL</sequence>
<reference evidence="1" key="1">
    <citation type="submission" date="2021-05" db="EMBL/GenBank/DDBJ databases">
        <authorList>
            <person name="Alioto T."/>
            <person name="Alioto T."/>
            <person name="Gomez Garrido J."/>
        </authorList>
    </citation>
    <scope>NUCLEOTIDE SEQUENCE</scope>
</reference>
<accession>A0A8D8BXQ5</accession>
<proteinExistence type="predicted"/>
<evidence type="ECO:0000313" key="1">
    <source>
        <dbReference type="EMBL" id="CAG6483511.1"/>
    </source>
</evidence>
<protein>
    <submittedName>
        <fullName evidence="1">(northern house mosquito) hypothetical protein</fullName>
    </submittedName>
</protein>